<accession>A0A0F3GJX9</accession>
<reference evidence="1 2" key="1">
    <citation type="submission" date="2015-02" db="EMBL/GenBank/DDBJ databases">
        <title>Single-cell genomics of uncultivated deep-branching MTB reveals a conserved set of magnetosome genes.</title>
        <authorList>
            <person name="Kolinko S."/>
            <person name="Richter M."/>
            <person name="Glockner F.O."/>
            <person name="Brachmann A."/>
            <person name="Schuler D."/>
        </authorList>
    </citation>
    <scope>NUCLEOTIDE SEQUENCE [LARGE SCALE GENOMIC DNA]</scope>
    <source>
        <strain evidence="1">TM-1</strain>
    </source>
</reference>
<comment type="caution">
    <text evidence="1">The sequence shown here is derived from an EMBL/GenBank/DDBJ whole genome shotgun (WGS) entry which is preliminary data.</text>
</comment>
<dbReference type="Proteomes" id="UP000033423">
    <property type="component" value="Unassembled WGS sequence"/>
</dbReference>
<proteinExistence type="predicted"/>
<protein>
    <submittedName>
        <fullName evidence="1">Flagellar protein FlaG protein</fullName>
    </submittedName>
</protein>
<keyword evidence="1" id="KW-0282">Flagellum</keyword>
<dbReference type="Pfam" id="PF03646">
    <property type="entry name" value="FlaG"/>
    <property type="match status" value="1"/>
</dbReference>
<gene>
    <name evidence="1" type="ORF">MBAV_005619</name>
</gene>
<sequence length="144" mass="15701">MVEAAAGIMPVGLAMKADMAGVGYELSREVAGLLGNAVAGGDLGQGVSRREVDSIVIKGSVQADNTETKQINDLKKFVNKEVDDNSAAVEHQSKAYFEIDEDDKVIIKVVDSEGKLLKQIPPDEYKKSVHRLKEAYNKIFHKEV</sequence>
<keyword evidence="1" id="KW-0966">Cell projection</keyword>
<organism evidence="1 2">
    <name type="scientific">Candidatus Magnetobacterium bavaricum</name>
    <dbReference type="NCBI Taxonomy" id="29290"/>
    <lineage>
        <taxon>Bacteria</taxon>
        <taxon>Pseudomonadati</taxon>
        <taxon>Nitrospirota</taxon>
        <taxon>Thermodesulfovibrionia</taxon>
        <taxon>Thermodesulfovibrionales</taxon>
        <taxon>Candidatus Magnetobacteriaceae</taxon>
        <taxon>Candidatus Magnetobacterium</taxon>
    </lineage>
</organism>
<dbReference type="AlphaFoldDB" id="A0A0F3GJX9"/>
<dbReference type="SUPFAM" id="SSF160214">
    <property type="entry name" value="FlaG-like"/>
    <property type="match status" value="1"/>
</dbReference>
<dbReference type="InterPro" id="IPR005186">
    <property type="entry name" value="FlaG"/>
</dbReference>
<name>A0A0F3GJX9_9BACT</name>
<evidence type="ECO:0000313" key="1">
    <source>
        <dbReference type="EMBL" id="KJU82201.1"/>
    </source>
</evidence>
<keyword evidence="1" id="KW-0969">Cilium</keyword>
<dbReference type="EMBL" id="LACI01002403">
    <property type="protein sequence ID" value="KJU82201.1"/>
    <property type="molecule type" value="Genomic_DNA"/>
</dbReference>
<evidence type="ECO:0000313" key="2">
    <source>
        <dbReference type="Proteomes" id="UP000033423"/>
    </source>
</evidence>
<dbReference type="InterPro" id="IPR035924">
    <property type="entry name" value="FlaG-like_sf"/>
</dbReference>
<dbReference type="Gene3D" id="3.30.160.170">
    <property type="entry name" value="FlaG-like"/>
    <property type="match status" value="1"/>
</dbReference>
<keyword evidence="2" id="KW-1185">Reference proteome</keyword>